<evidence type="ECO:0000256" key="2">
    <source>
        <dbReference type="SAM" id="Phobius"/>
    </source>
</evidence>
<feature type="region of interest" description="Disordered" evidence="1">
    <location>
        <begin position="46"/>
        <end position="78"/>
    </location>
</feature>
<dbReference type="EMBL" id="JAVBVO010000003">
    <property type="protein sequence ID" value="MDZ5759167.1"/>
    <property type="molecule type" value="Genomic_DNA"/>
</dbReference>
<keyword evidence="2" id="KW-0472">Membrane</keyword>
<keyword evidence="2" id="KW-1133">Transmembrane helix</keyword>
<organism evidence="3 4">
    <name type="scientific">Carnobacterium maltaromaticum</name>
    <name type="common">Carnobacterium piscicola</name>
    <dbReference type="NCBI Taxonomy" id="2751"/>
    <lineage>
        <taxon>Bacteria</taxon>
        <taxon>Bacillati</taxon>
        <taxon>Bacillota</taxon>
        <taxon>Bacilli</taxon>
        <taxon>Lactobacillales</taxon>
        <taxon>Carnobacteriaceae</taxon>
        <taxon>Carnobacterium</taxon>
    </lineage>
</organism>
<reference evidence="3" key="1">
    <citation type="submission" date="2023-08" db="EMBL/GenBank/DDBJ databases">
        <title>Genomic characterization of piscicolin 126 produced by Carnobacterium maltaromaticum CM22 strain isolated from salmon (Salmo salar).</title>
        <authorList>
            <person name="Gonzalez-Gragera E."/>
            <person name="Garcia-Lopez J.D."/>
            <person name="Teso-Perez C."/>
            <person name="Gimenez-Hernandez I."/>
            <person name="Peralta-Sanchez J.M."/>
            <person name="Valdivia E."/>
            <person name="Montalban-Lopez M."/>
            <person name="Martin-Platero A.M."/>
            <person name="Banos A."/>
            <person name="Martinez-Bueno M."/>
        </authorList>
    </citation>
    <scope>NUCLEOTIDE SEQUENCE</scope>
    <source>
        <strain evidence="3">CM22</strain>
    </source>
</reference>
<gene>
    <name evidence="3" type="ORF">RAK27_10900</name>
</gene>
<keyword evidence="2" id="KW-0812">Transmembrane</keyword>
<name>A0AAW9K6Y6_CARML</name>
<sequence>MQVKWFFFLIQVTGIIVLFLWLDSSFVAKAESVSSISTEGSIGFYGTYESESEPQPGLPDGVESTPPNEGINKPDSGKLPQLGSILSNYWLRIGLLLLAILWLKRKQINLRVV</sequence>
<evidence type="ECO:0000313" key="3">
    <source>
        <dbReference type="EMBL" id="MDZ5759167.1"/>
    </source>
</evidence>
<comment type="caution">
    <text evidence="3">The sequence shown here is derived from an EMBL/GenBank/DDBJ whole genome shotgun (WGS) entry which is preliminary data.</text>
</comment>
<protein>
    <submittedName>
        <fullName evidence="3">Uncharacterized protein</fullName>
    </submittedName>
</protein>
<evidence type="ECO:0000313" key="4">
    <source>
        <dbReference type="Proteomes" id="UP001290462"/>
    </source>
</evidence>
<dbReference type="AlphaFoldDB" id="A0AAW9K6Y6"/>
<feature type="transmembrane region" description="Helical" evidence="2">
    <location>
        <begin position="82"/>
        <end position="103"/>
    </location>
</feature>
<dbReference type="Proteomes" id="UP001290462">
    <property type="component" value="Unassembled WGS sequence"/>
</dbReference>
<dbReference type="RefSeq" id="WP_322809075.1">
    <property type="nucleotide sequence ID" value="NZ_JAVBVO010000003.1"/>
</dbReference>
<proteinExistence type="predicted"/>
<evidence type="ECO:0000256" key="1">
    <source>
        <dbReference type="SAM" id="MobiDB-lite"/>
    </source>
</evidence>
<accession>A0AAW9K6Y6</accession>